<evidence type="ECO:0000313" key="4">
    <source>
        <dbReference type="Proteomes" id="UP000054820"/>
    </source>
</evidence>
<evidence type="ECO:0000313" key="2">
    <source>
        <dbReference type="EMBL" id="KTD77503.1"/>
    </source>
</evidence>
<keyword evidence="1" id="KW-0732">Signal</keyword>
<proteinExistence type="predicted"/>
<accession>A0A378L7L6</accession>
<gene>
    <name evidence="2" type="ORF">Lstg_1860</name>
    <name evidence="3" type="ORF">NCTC11991_01413</name>
</gene>
<sequence length="67" mass="7318">MKIKSATAGLIAIGMIAVFGSAQATTCYKHQPGWHMVSKKCNIKPAENWQQYESGVYTQPLTGKGLF</sequence>
<dbReference type="RefSeq" id="WP_058477407.1">
    <property type="nucleotide sequence ID" value="NZ_CAAAIO010000001.1"/>
</dbReference>
<dbReference type="EMBL" id="LNYZ01000013">
    <property type="protein sequence ID" value="KTD77503.1"/>
    <property type="molecule type" value="Genomic_DNA"/>
</dbReference>
<dbReference type="AlphaFoldDB" id="A0A378L7L6"/>
<feature type="signal peptide" evidence="1">
    <location>
        <begin position="1"/>
        <end position="24"/>
    </location>
</feature>
<feature type="chain" id="PRO_5016764284" evidence="1">
    <location>
        <begin position="25"/>
        <end position="67"/>
    </location>
</feature>
<keyword evidence="4" id="KW-1185">Reference proteome</keyword>
<evidence type="ECO:0000313" key="3">
    <source>
        <dbReference type="EMBL" id="STY22813.1"/>
    </source>
</evidence>
<dbReference type="OrthoDB" id="5639154at2"/>
<name>A0A378L7L6_9GAMM</name>
<evidence type="ECO:0000256" key="1">
    <source>
        <dbReference type="SAM" id="SignalP"/>
    </source>
</evidence>
<dbReference type="STRING" id="460.Lstg_1860"/>
<dbReference type="EMBL" id="UGOY01000001">
    <property type="protein sequence ID" value="STY22813.1"/>
    <property type="molecule type" value="Genomic_DNA"/>
</dbReference>
<reference evidence="3 5" key="2">
    <citation type="submission" date="2018-06" db="EMBL/GenBank/DDBJ databases">
        <authorList>
            <consortium name="Pathogen Informatics"/>
            <person name="Doyle S."/>
        </authorList>
    </citation>
    <scope>NUCLEOTIDE SEQUENCE [LARGE SCALE GENOMIC DNA]</scope>
    <source>
        <strain evidence="3 5">NCTC11991</strain>
    </source>
</reference>
<reference evidence="2 4" key="1">
    <citation type="submission" date="2015-11" db="EMBL/GenBank/DDBJ databases">
        <title>Genomic analysis of 38 Legionella species identifies large and diverse effector repertoires.</title>
        <authorList>
            <person name="Burstein D."/>
            <person name="Amaro F."/>
            <person name="Zusman T."/>
            <person name="Lifshitz Z."/>
            <person name="Cohen O."/>
            <person name="Gilbert J.A."/>
            <person name="Pupko T."/>
            <person name="Shuman H.A."/>
            <person name="Segal G."/>
        </authorList>
    </citation>
    <scope>NUCLEOTIDE SEQUENCE [LARGE SCALE GENOMIC DNA]</scope>
    <source>
        <strain evidence="2 4">SC-18-C9</strain>
    </source>
</reference>
<organism evidence="3 5">
    <name type="scientific">Legionella steigerwaltii</name>
    <dbReference type="NCBI Taxonomy" id="460"/>
    <lineage>
        <taxon>Bacteria</taxon>
        <taxon>Pseudomonadati</taxon>
        <taxon>Pseudomonadota</taxon>
        <taxon>Gammaproteobacteria</taxon>
        <taxon>Legionellales</taxon>
        <taxon>Legionellaceae</taxon>
        <taxon>Legionella</taxon>
    </lineage>
</organism>
<evidence type="ECO:0000313" key="5">
    <source>
        <dbReference type="Proteomes" id="UP000255110"/>
    </source>
</evidence>
<dbReference type="Proteomes" id="UP000054820">
    <property type="component" value="Unassembled WGS sequence"/>
</dbReference>
<protein>
    <submittedName>
        <fullName evidence="3">Uncharacterized protein</fullName>
    </submittedName>
</protein>
<dbReference type="Proteomes" id="UP000255110">
    <property type="component" value="Unassembled WGS sequence"/>
</dbReference>